<proteinExistence type="predicted"/>
<evidence type="ECO:0000313" key="1">
    <source>
        <dbReference type="EMBL" id="MBA0310715.1"/>
    </source>
</evidence>
<gene>
    <name evidence="2" type="ORF">A7X83_01805</name>
    <name evidence="1" type="ORF">D7Y33_06715</name>
</gene>
<dbReference type="AlphaFoldDB" id="A0A2J0SLY0"/>
<comment type="caution">
    <text evidence="2">The sequence shown here is derived from an EMBL/GenBank/DDBJ whole genome shotgun (WGS) entry which is preliminary data.</text>
</comment>
<organism evidence="2 3">
    <name type="scientific">Stenotrophomonas maltophilia</name>
    <name type="common">Pseudomonas maltophilia</name>
    <name type="synonym">Xanthomonas maltophilia</name>
    <dbReference type="NCBI Taxonomy" id="40324"/>
    <lineage>
        <taxon>Bacteria</taxon>
        <taxon>Pseudomonadati</taxon>
        <taxon>Pseudomonadota</taxon>
        <taxon>Gammaproteobacteria</taxon>
        <taxon>Lysobacterales</taxon>
        <taxon>Lysobacteraceae</taxon>
        <taxon>Stenotrophomonas</taxon>
        <taxon>Stenotrophomonas maltophilia group</taxon>
    </lineage>
</organism>
<evidence type="ECO:0000313" key="2">
    <source>
        <dbReference type="EMBL" id="PZS87168.1"/>
    </source>
</evidence>
<sequence length="83" mass="8819">MSHTGIFKITDLTYRPGAEGDLARALQIEATCTACGATSVWGEQEMEHVRGGTVLACRACGTRQAISNAGLISCPSEIRHRQG</sequence>
<dbReference type="EMBL" id="LXXM01000237">
    <property type="protein sequence ID" value="PZS87168.1"/>
    <property type="molecule type" value="Genomic_DNA"/>
</dbReference>
<dbReference type="Proteomes" id="UP000822271">
    <property type="component" value="Unassembled WGS sequence"/>
</dbReference>
<dbReference type="EMBL" id="RAUE01000011">
    <property type="protein sequence ID" value="MBA0310715.1"/>
    <property type="molecule type" value="Genomic_DNA"/>
</dbReference>
<reference evidence="1" key="3">
    <citation type="journal article" date="2020" name="Front. Microbiol.">
        <title>Genetic Variants of the DSF Quorum Sensing System in Stenotrophomonas maltophilia Influence Virulence and Resistance Phenotypes Among Genotypically Diverse Clinical Isolates.</title>
        <authorList>
            <person name="Yero D."/>
            <person name="Huedo P."/>
            <person name="Conchillo-Sole O."/>
            <person name="Martinez-Servat S."/>
            <person name="Mamat U."/>
            <person name="Coves X."/>
            <person name="Llanas F."/>
            <person name="Roca I."/>
            <person name="Vila J."/>
            <person name="Schaible U.E."/>
            <person name="Daura X."/>
            <person name="Gibert I."/>
        </authorList>
    </citation>
    <scope>NUCLEOTIDE SEQUENCE</scope>
    <source>
        <strain evidence="1">OG156</strain>
    </source>
</reference>
<reference evidence="1" key="2">
    <citation type="submission" date="2018-09" db="EMBL/GenBank/DDBJ databases">
        <authorList>
            <person name="Groschel M."/>
            <person name="Kohl T."/>
            <person name="Conchillo-Sole O."/>
            <person name="Mamat U."/>
            <person name="Yero D."/>
            <person name="Niemann S."/>
            <person name="Daura X."/>
            <person name="Gibert I."/>
        </authorList>
    </citation>
    <scope>NUCLEOTIDE SEQUENCE</scope>
    <source>
        <strain evidence="1">OG156</strain>
    </source>
</reference>
<accession>A0A2J0SLY0</accession>
<dbReference type="RefSeq" id="WP_049430784.1">
    <property type="nucleotide sequence ID" value="NZ_CP154630.1"/>
</dbReference>
<evidence type="ECO:0000313" key="3">
    <source>
        <dbReference type="Proteomes" id="UP000249614"/>
    </source>
</evidence>
<name>A0A2J0SLY0_STEMA</name>
<dbReference type="OrthoDB" id="6043069at2"/>
<reference evidence="2 3" key="1">
    <citation type="submission" date="2016-05" db="EMBL/GenBank/DDBJ databases">
        <authorList>
            <person name="Lavstsen T."/>
            <person name="Jespersen J.S."/>
        </authorList>
    </citation>
    <scope>NUCLEOTIDE SEQUENCE [LARGE SCALE GENOMIC DNA]</scope>
    <source>
        <strain evidence="2 3">SM-5815</strain>
    </source>
</reference>
<protein>
    <submittedName>
        <fullName evidence="2">Uncharacterized protein</fullName>
    </submittedName>
</protein>
<dbReference type="Proteomes" id="UP000249614">
    <property type="component" value="Unassembled WGS sequence"/>
</dbReference>